<accession>A0A810NEW5</accession>
<feature type="region of interest" description="Disordered" evidence="1">
    <location>
        <begin position="1"/>
        <end position="22"/>
    </location>
</feature>
<reference evidence="2" key="1">
    <citation type="submission" date="2020-08" db="EMBL/GenBank/DDBJ databases">
        <title>Whole genome shotgun sequence of Polymorphospora rubra NBRC 101157.</title>
        <authorList>
            <person name="Komaki H."/>
            <person name="Tamura T."/>
        </authorList>
    </citation>
    <scope>NUCLEOTIDE SEQUENCE</scope>
    <source>
        <strain evidence="2">NBRC 101157</strain>
    </source>
</reference>
<dbReference type="KEGG" id="pry:Prubr_74590"/>
<keyword evidence="3" id="KW-1185">Reference proteome</keyword>
<dbReference type="Proteomes" id="UP000680866">
    <property type="component" value="Chromosome"/>
</dbReference>
<gene>
    <name evidence="2" type="ORF">Prubr_74590</name>
</gene>
<name>A0A810NEW5_9ACTN</name>
<evidence type="ECO:0000313" key="3">
    <source>
        <dbReference type="Proteomes" id="UP000680866"/>
    </source>
</evidence>
<feature type="compositionally biased region" description="Basic residues" evidence="1">
    <location>
        <begin position="1"/>
        <end position="11"/>
    </location>
</feature>
<dbReference type="InterPro" id="IPR027417">
    <property type="entry name" value="P-loop_NTPase"/>
</dbReference>
<evidence type="ECO:0008006" key="4">
    <source>
        <dbReference type="Google" id="ProtNLM"/>
    </source>
</evidence>
<dbReference type="AlphaFoldDB" id="A0A810NEW5"/>
<dbReference type="Gene3D" id="3.40.50.300">
    <property type="entry name" value="P-loop containing nucleotide triphosphate hydrolases"/>
    <property type="match status" value="1"/>
</dbReference>
<evidence type="ECO:0000256" key="1">
    <source>
        <dbReference type="SAM" id="MobiDB-lite"/>
    </source>
</evidence>
<protein>
    <recommendedName>
        <fullName evidence="4">Large ATP-binding protein</fullName>
    </recommendedName>
</protein>
<sequence length="1226" mass="135542">MSAPSARRRLGRPPARPRPTSSNSWKYLYERLGDKRFQQLCNTLLATEFPDVVCFPVGQKDGGRDAVRKNGGNAIIYQVKWTGDRLQNPLSWLKAAIDGEAENIRRLVADGASAYYLMTCVAGTSEYWSGTMNQLDEELARQSKIFGTPMECWWQADIDARVDKAPTEVKWAYPDMLAGPDLIRYMIEADRVAARDDELRTLLLKVIATQWDEDAKVKFKQVDLDSRDLVDLFVDVEANRISAPRAMVSTLHEVGERTALGGAAQYLLKTPARMTLVRGEPGQGKSTLGQYLCQTHRAQYLRDEDNLDGKRPTLVPEQPRFPIRIDLRDFAQWIDGVDPFADPLMPSGAPRRRPKSPSLEGFLAHLLHTRSGRRKVTVEMVHDILARMPALIVFDGLDEIARETVRTWVVKQIDEFVARTAGWIAPQVIVTTRPNASSLAEPSPEVFEIISLARLSPALRAAYLRKWADARSIRGQDRRALQSTFDSRSAEPHIAQLADNPMQLTILLYLMQKRGDSVPTGRTDLYRSYMETFLDREAVKTPAVHDHRKDLEEVTAFLGWHLQSLAETQGTNGQMATRAIRKAINGYLFDADKDTTLVDDLFTAVTDRVWALASKVQGTFEFDVQPIREFFAARYLYEFAEGARGTLLRSMVLAHLIRRPYWLNTSRFYAGFVTPNEVAGLLEGVEEEMEAGRHPAQARMALWALLADGVFAVRPKTQRRATALLSDDLSVRLLTHALTSDANLAVLAPDRGAVQLADALLDDAAATPRSPLAVERVQLAHRIVPDRARFDAWWIPHMTKALGTADEVPWLRLGVPAKAAERLPIDLAAQLRLDGVDAGQVALNAGVIAPAGSELEVRLVRAVLDGLCSEAASPASGFAGDLLRLLAPQHFIRKARDADTAYAIPVGHVDEPEIAEQRQTVLRRLKARDAEFEGLQAALRFGKGQSGTTSPWGNTARALCAMFGPCWLAAEIAVIGAASSDTRWRTGGDITPRSQPFGSQPDYGRLLEEVRLNRGRAAWWHQQHDAHDDPLSRGTWILAMLAVAHKHVILDSLDRLDTAIRTLPAPTVTALAMSSSRLAASGLGRRIDAQALTAIASASVESALLVAHHVGDLKQPLDLAPLTAESLGQMGRFGVAAWPAARALTVRTRNTPTTELVDLLGTQGTTAVVRVGSGADRMPVELMRSIMAEPQRHPLPWLLAAERRISQTANEPHLAVVAEQERWFGE</sequence>
<dbReference type="SUPFAM" id="SSF52540">
    <property type="entry name" value="P-loop containing nucleoside triphosphate hydrolases"/>
    <property type="match status" value="1"/>
</dbReference>
<evidence type="ECO:0000313" key="2">
    <source>
        <dbReference type="EMBL" id="BCJ70438.1"/>
    </source>
</evidence>
<organism evidence="2 3">
    <name type="scientific">Polymorphospora rubra</name>
    <dbReference type="NCBI Taxonomy" id="338584"/>
    <lineage>
        <taxon>Bacteria</taxon>
        <taxon>Bacillati</taxon>
        <taxon>Actinomycetota</taxon>
        <taxon>Actinomycetes</taxon>
        <taxon>Micromonosporales</taxon>
        <taxon>Micromonosporaceae</taxon>
        <taxon>Polymorphospora</taxon>
    </lineage>
</organism>
<proteinExistence type="predicted"/>
<dbReference type="EMBL" id="AP023359">
    <property type="protein sequence ID" value="BCJ70438.1"/>
    <property type="molecule type" value="Genomic_DNA"/>
</dbReference>